<accession>A0AAV7S1H2</accession>
<protein>
    <recommendedName>
        <fullName evidence="4">Spermatogenesis associated 17</fullName>
    </recommendedName>
</protein>
<organism evidence="2 3">
    <name type="scientific">Pleurodeles waltl</name>
    <name type="common">Iberian ribbed newt</name>
    <dbReference type="NCBI Taxonomy" id="8319"/>
    <lineage>
        <taxon>Eukaryota</taxon>
        <taxon>Metazoa</taxon>
        <taxon>Chordata</taxon>
        <taxon>Craniata</taxon>
        <taxon>Vertebrata</taxon>
        <taxon>Euteleostomi</taxon>
        <taxon>Amphibia</taxon>
        <taxon>Batrachia</taxon>
        <taxon>Caudata</taxon>
        <taxon>Salamandroidea</taxon>
        <taxon>Salamandridae</taxon>
        <taxon>Pleurodelinae</taxon>
        <taxon>Pleurodeles</taxon>
    </lineage>
</organism>
<dbReference type="PANTHER" id="PTHR22590:SF5">
    <property type="entry name" value="MYOSIN MOTOR DOMAIN-CONTAINING PROTEIN"/>
    <property type="match status" value="1"/>
</dbReference>
<dbReference type="InterPro" id="IPR000048">
    <property type="entry name" value="IQ_motif_EF-hand-BS"/>
</dbReference>
<reference evidence="2" key="1">
    <citation type="journal article" date="2022" name="bioRxiv">
        <title>Sequencing and chromosome-scale assembly of the giantPleurodeles waltlgenome.</title>
        <authorList>
            <person name="Brown T."/>
            <person name="Elewa A."/>
            <person name="Iarovenko S."/>
            <person name="Subramanian E."/>
            <person name="Araus A.J."/>
            <person name="Petzold A."/>
            <person name="Susuki M."/>
            <person name="Suzuki K.-i.T."/>
            <person name="Hayashi T."/>
            <person name="Toyoda A."/>
            <person name="Oliveira C."/>
            <person name="Osipova E."/>
            <person name="Leigh N.D."/>
            <person name="Simon A."/>
            <person name="Yun M.H."/>
        </authorList>
    </citation>
    <scope>NUCLEOTIDE SEQUENCE</scope>
    <source>
        <strain evidence="2">20211129_DDA</strain>
        <tissue evidence="2">Liver</tissue>
    </source>
</reference>
<dbReference type="EMBL" id="JANPWB010000009">
    <property type="protein sequence ID" value="KAJ1157600.1"/>
    <property type="molecule type" value="Genomic_DNA"/>
</dbReference>
<dbReference type="Gene3D" id="1.20.5.190">
    <property type="match status" value="2"/>
</dbReference>
<name>A0AAV7S1H2_PLEWA</name>
<evidence type="ECO:0000256" key="1">
    <source>
        <dbReference type="ARBA" id="ARBA00022737"/>
    </source>
</evidence>
<sequence length="357" mass="43131">MASFVRLQSRSGEMREEYYQRNRVAEEHRIKEHNAAVKIQSWFRGCQVRAYIRYLHKLMTIIQKWWRGFLARRVFRQVVQTALSVMKMNFYNAMAVRIQRRWRGFYVRKHIHNFYALKKYLEGVDMKNQIVRKELEEFAAMKEMERHKKYLEEEERKKNDQARRMHHLLSTVQRPGVFNSPYRQFPDPMEIRIQTARPMSPKGSKKRDDYQRAVTFSGYASVIPALKPLPPICSKKPQGPFRDTAEVLHQRYKPLEPTLRVATSINCLEEAREELRREEWQKRIQDKDFIKVCLSHKNKQYEPSIHSATDYRPNPFGTLHFREERQEKWQSYKVLHNIRQMNHSVKFGTKNNIQTWV</sequence>
<dbReference type="SMART" id="SM00015">
    <property type="entry name" value="IQ"/>
    <property type="match status" value="3"/>
</dbReference>
<dbReference type="SUPFAM" id="SSF52540">
    <property type="entry name" value="P-loop containing nucleoside triphosphate hydrolases"/>
    <property type="match status" value="1"/>
</dbReference>
<gene>
    <name evidence="2" type="ORF">NDU88_010305</name>
</gene>
<evidence type="ECO:0000313" key="2">
    <source>
        <dbReference type="EMBL" id="KAJ1157600.1"/>
    </source>
</evidence>
<evidence type="ECO:0008006" key="4">
    <source>
        <dbReference type="Google" id="ProtNLM"/>
    </source>
</evidence>
<dbReference type="PROSITE" id="PS50096">
    <property type="entry name" value="IQ"/>
    <property type="match status" value="3"/>
</dbReference>
<dbReference type="Pfam" id="PF00612">
    <property type="entry name" value="IQ"/>
    <property type="match status" value="3"/>
</dbReference>
<evidence type="ECO:0000313" key="3">
    <source>
        <dbReference type="Proteomes" id="UP001066276"/>
    </source>
</evidence>
<comment type="caution">
    <text evidence="2">The sequence shown here is derived from an EMBL/GenBank/DDBJ whole genome shotgun (WGS) entry which is preliminary data.</text>
</comment>
<dbReference type="CDD" id="cd23767">
    <property type="entry name" value="IQCD"/>
    <property type="match status" value="1"/>
</dbReference>
<dbReference type="AlphaFoldDB" id="A0AAV7S1H2"/>
<dbReference type="InterPro" id="IPR027417">
    <property type="entry name" value="P-loop_NTPase"/>
</dbReference>
<dbReference type="InterPro" id="IPR052318">
    <property type="entry name" value="CellDiv_DevSignal_Domain"/>
</dbReference>
<keyword evidence="1" id="KW-0677">Repeat</keyword>
<proteinExistence type="predicted"/>
<keyword evidence="3" id="KW-1185">Reference proteome</keyword>
<dbReference type="Proteomes" id="UP001066276">
    <property type="component" value="Chromosome 5"/>
</dbReference>
<dbReference type="PANTHER" id="PTHR22590">
    <property type="entry name" value="MYOSIN MOTOR DOMAIN-CONTAINING PROTEIN"/>
    <property type="match status" value="1"/>
</dbReference>